<dbReference type="InterPro" id="IPR036291">
    <property type="entry name" value="NAD(P)-bd_dom_sf"/>
</dbReference>
<evidence type="ECO:0000259" key="3">
    <source>
        <dbReference type="Pfam" id="PF01370"/>
    </source>
</evidence>
<protein>
    <submittedName>
        <fullName evidence="4">NAD(P)-dependent oxidoreductase</fullName>
    </submittedName>
</protein>
<dbReference type="Pfam" id="PF01370">
    <property type="entry name" value="Epimerase"/>
    <property type="match status" value="1"/>
</dbReference>
<feature type="domain" description="NAD-dependent epimerase/dehydratase" evidence="3">
    <location>
        <begin position="3"/>
        <end position="227"/>
    </location>
</feature>
<dbReference type="Gene3D" id="3.40.50.720">
    <property type="entry name" value="NAD(P)-binding Rossmann-like Domain"/>
    <property type="match status" value="1"/>
</dbReference>
<dbReference type="Proteomes" id="UP000609531">
    <property type="component" value="Unassembled WGS sequence"/>
</dbReference>
<sequence length="308" mass="31869">MRVLVFGAAGFVGRRLVAALAGSGVDVVGADIAAAPAGAAPCPIHAVDVGDRDAVAGLTADVRPDVVVNLAYATGAAIEANLDRSTRINLGGHVHVLDAAIASRARRVVYSSSIAAYGPDQALYGDRDIVESDSCPLEHHGTTYGAMKAFNDFVAARYRARGLVETCGVRLSIVFGPGRRHGFTAWTSRMLDPPSGEGVPVPLAAEQALSLISVEDAARLLALAVGASGALPPLVNSGGHRASAKGVADMVVQIEPRARFTFEDHPAEMPFVDRLSGDLAREALGFRPQPFAAALRAEMARAADGATS</sequence>
<dbReference type="CDD" id="cd08946">
    <property type="entry name" value="SDR_e"/>
    <property type="match status" value="1"/>
</dbReference>
<dbReference type="SUPFAM" id="SSF51735">
    <property type="entry name" value="NAD(P)-binding Rossmann-fold domains"/>
    <property type="match status" value="1"/>
</dbReference>
<comment type="caution">
    <text evidence="4">The sequence shown here is derived from an EMBL/GenBank/DDBJ whole genome shotgun (WGS) entry which is preliminary data.</text>
</comment>
<keyword evidence="5" id="KW-1185">Reference proteome</keyword>
<reference evidence="4" key="1">
    <citation type="submission" date="2020-12" db="EMBL/GenBank/DDBJ databases">
        <title>Bacterial taxonomy.</title>
        <authorList>
            <person name="Pan X."/>
        </authorList>
    </citation>
    <scope>NUCLEOTIDE SEQUENCE</scope>
    <source>
        <strain evidence="4">B2012</strain>
    </source>
</reference>
<evidence type="ECO:0000256" key="1">
    <source>
        <dbReference type="ARBA" id="ARBA00022857"/>
    </source>
</evidence>
<dbReference type="EMBL" id="JAEKJA010000030">
    <property type="protein sequence ID" value="MBJ3778497.1"/>
    <property type="molecule type" value="Genomic_DNA"/>
</dbReference>
<evidence type="ECO:0000313" key="5">
    <source>
        <dbReference type="Proteomes" id="UP000609531"/>
    </source>
</evidence>
<name>A0A934MFB8_9HYPH</name>
<keyword evidence="2" id="KW-0119">Carbohydrate metabolism</keyword>
<evidence type="ECO:0000313" key="4">
    <source>
        <dbReference type="EMBL" id="MBJ3778497.1"/>
    </source>
</evidence>
<gene>
    <name evidence="4" type="ORF">JCR33_22545</name>
</gene>
<keyword evidence="1" id="KW-0521">NADP</keyword>
<dbReference type="InterPro" id="IPR001509">
    <property type="entry name" value="Epimerase_deHydtase"/>
</dbReference>
<dbReference type="RefSeq" id="WP_198884403.1">
    <property type="nucleotide sequence ID" value="NZ_JAEKJA010000030.1"/>
</dbReference>
<organism evidence="4 5">
    <name type="scientific">Acuticoccus mangrovi</name>
    <dbReference type="NCBI Taxonomy" id="2796142"/>
    <lineage>
        <taxon>Bacteria</taxon>
        <taxon>Pseudomonadati</taxon>
        <taxon>Pseudomonadota</taxon>
        <taxon>Alphaproteobacteria</taxon>
        <taxon>Hyphomicrobiales</taxon>
        <taxon>Amorphaceae</taxon>
        <taxon>Acuticoccus</taxon>
    </lineage>
</organism>
<dbReference type="AlphaFoldDB" id="A0A934MFB8"/>
<dbReference type="PANTHER" id="PTHR43103:SF3">
    <property type="entry name" value="ADP-L-GLYCERO-D-MANNO-HEPTOSE-6-EPIMERASE"/>
    <property type="match status" value="1"/>
</dbReference>
<evidence type="ECO:0000256" key="2">
    <source>
        <dbReference type="ARBA" id="ARBA00023277"/>
    </source>
</evidence>
<accession>A0A934MFB8</accession>
<proteinExistence type="predicted"/>
<dbReference type="PANTHER" id="PTHR43103">
    <property type="entry name" value="NUCLEOSIDE-DIPHOSPHATE-SUGAR EPIMERASE"/>
    <property type="match status" value="1"/>
</dbReference>